<protein>
    <submittedName>
        <fullName evidence="1">Uncharacterized protein</fullName>
    </submittedName>
</protein>
<gene>
    <name evidence="1" type="ORF">PPRIM_AZ9-3.1.T0290010</name>
</gene>
<comment type="caution">
    <text evidence="1">The sequence shown here is derived from an EMBL/GenBank/DDBJ whole genome shotgun (WGS) entry which is preliminary data.</text>
</comment>
<evidence type="ECO:0000313" key="2">
    <source>
        <dbReference type="Proteomes" id="UP000688137"/>
    </source>
</evidence>
<evidence type="ECO:0000313" key="1">
    <source>
        <dbReference type="EMBL" id="CAD8059478.1"/>
    </source>
</evidence>
<dbReference type="Proteomes" id="UP000688137">
    <property type="component" value="Unassembled WGS sequence"/>
</dbReference>
<proteinExistence type="predicted"/>
<dbReference type="EMBL" id="CAJJDM010000028">
    <property type="protein sequence ID" value="CAD8059478.1"/>
    <property type="molecule type" value="Genomic_DNA"/>
</dbReference>
<sequence>MIQFHQIKCKKYSEFAITIFLTLFEQVQSNYNYISAGSIILSLSNPEQEIDVKLESKFLNSKENIGQGSWVKYQPFIPISDKSYSGKGQISSRQLIYLLEQKEKKINFLTFSISISNQTQTITHFVFYSFKKINSYFSIFQYEKYKGKQILFYFYFNLPSESTMIGFYQLEQKITTKMQIVNDIPALVKEIMHQIGGKYKKINQLGEELRLTQFIGRLSTVFSQGSGNIFQDLSQFQWIVLLNLSVQGITYILSSSNQVFLGLNYSFGITSIFEYPIYVIKGWLKLQLFEKSPLDTVTFRVYNKSRLLR</sequence>
<organism evidence="1 2">
    <name type="scientific">Paramecium primaurelia</name>
    <dbReference type="NCBI Taxonomy" id="5886"/>
    <lineage>
        <taxon>Eukaryota</taxon>
        <taxon>Sar</taxon>
        <taxon>Alveolata</taxon>
        <taxon>Ciliophora</taxon>
        <taxon>Intramacronucleata</taxon>
        <taxon>Oligohymenophorea</taxon>
        <taxon>Peniculida</taxon>
        <taxon>Parameciidae</taxon>
        <taxon>Paramecium</taxon>
    </lineage>
</organism>
<dbReference type="OMA" id="YEGLWIM"/>
<keyword evidence="2" id="KW-1185">Reference proteome</keyword>
<name>A0A8S1KW67_PARPR</name>
<accession>A0A8S1KW67</accession>
<dbReference type="AlphaFoldDB" id="A0A8S1KW67"/>
<reference evidence="1" key="1">
    <citation type="submission" date="2021-01" db="EMBL/GenBank/DDBJ databases">
        <authorList>
            <consortium name="Genoscope - CEA"/>
            <person name="William W."/>
        </authorList>
    </citation>
    <scope>NUCLEOTIDE SEQUENCE</scope>
</reference>